<organism evidence="2 3">
    <name type="scientific">Quillaja saponaria</name>
    <name type="common">Soap bark tree</name>
    <dbReference type="NCBI Taxonomy" id="32244"/>
    <lineage>
        <taxon>Eukaryota</taxon>
        <taxon>Viridiplantae</taxon>
        <taxon>Streptophyta</taxon>
        <taxon>Embryophyta</taxon>
        <taxon>Tracheophyta</taxon>
        <taxon>Spermatophyta</taxon>
        <taxon>Magnoliopsida</taxon>
        <taxon>eudicotyledons</taxon>
        <taxon>Gunneridae</taxon>
        <taxon>Pentapetalae</taxon>
        <taxon>rosids</taxon>
        <taxon>fabids</taxon>
        <taxon>Fabales</taxon>
        <taxon>Quillajaceae</taxon>
        <taxon>Quillaja</taxon>
    </lineage>
</organism>
<evidence type="ECO:0000256" key="1">
    <source>
        <dbReference type="SAM" id="MobiDB-lite"/>
    </source>
</evidence>
<dbReference type="PANTHER" id="PTHR33621:SF2">
    <property type="entry name" value="RIBOSOMAL L1 DOMAIN-CONTAINING PROTEIN"/>
    <property type="match status" value="1"/>
</dbReference>
<feature type="region of interest" description="Disordered" evidence="1">
    <location>
        <begin position="297"/>
        <end position="326"/>
    </location>
</feature>
<keyword evidence="3" id="KW-1185">Reference proteome</keyword>
<evidence type="ECO:0000313" key="2">
    <source>
        <dbReference type="EMBL" id="KAJ7949834.1"/>
    </source>
</evidence>
<comment type="caution">
    <text evidence="2">The sequence shown here is derived from an EMBL/GenBank/DDBJ whole genome shotgun (WGS) entry which is preliminary data.</text>
</comment>
<evidence type="ECO:0000313" key="3">
    <source>
        <dbReference type="Proteomes" id="UP001163823"/>
    </source>
</evidence>
<feature type="compositionally biased region" description="Basic and acidic residues" evidence="1">
    <location>
        <begin position="119"/>
        <end position="146"/>
    </location>
</feature>
<feature type="region of interest" description="Disordered" evidence="1">
    <location>
        <begin position="49"/>
        <end position="151"/>
    </location>
</feature>
<feature type="compositionally biased region" description="Polar residues" evidence="1">
    <location>
        <begin position="299"/>
        <end position="310"/>
    </location>
</feature>
<gene>
    <name evidence="2" type="ORF">O6P43_030129</name>
</gene>
<proteinExistence type="predicted"/>
<dbReference type="Proteomes" id="UP001163823">
    <property type="component" value="Chromosome 12"/>
</dbReference>
<dbReference type="EMBL" id="JARAOO010000012">
    <property type="protein sequence ID" value="KAJ7949834.1"/>
    <property type="molecule type" value="Genomic_DNA"/>
</dbReference>
<reference evidence="2" key="1">
    <citation type="journal article" date="2023" name="Science">
        <title>Elucidation of the pathway for biosynthesis of saponin adjuvants from the soapbark tree.</title>
        <authorList>
            <person name="Reed J."/>
            <person name="Orme A."/>
            <person name="El-Demerdash A."/>
            <person name="Owen C."/>
            <person name="Martin L.B.B."/>
            <person name="Misra R.C."/>
            <person name="Kikuchi S."/>
            <person name="Rejzek M."/>
            <person name="Martin A.C."/>
            <person name="Harkess A."/>
            <person name="Leebens-Mack J."/>
            <person name="Louveau T."/>
            <person name="Stephenson M.J."/>
            <person name="Osbourn A."/>
        </authorList>
    </citation>
    <scope>NUCLEOTIDE SEQUENCE</scope>
    <source>
        <strain evidence="2">S10</strain>
    </source>
</reference>
<feature type="region of interest" description="Disordered" evidence="1">
    <location>
        <begin position="373"/>
        <end position="417"/>
    </location>
</feature>
<accession>A0AAD7L1F0</accession>
<sequence length="735" mass="81163">MDFHRLSRKELQVLCKNNKIPANITNVAMAEALKALQHVEGLDDLLNLKESNPQQFPGTPDTRTASRTSTRRKPIKEDSESSMLYTHPGCAETSEGIDQENKDLYVPATPAMLNTRRRAPADSSRRKKEGQMGEDEKNEGQKKKNTDLLATPAAPNSIRINGLIASNKLETPKEGTLVQRTYRTRRSVRLLEKNMSKMSLLDTGRTEEPVKVVEVSEEMSYGSERSDAPVDVKKGAGVQAESDKMDGLELEVTSQIKNTTYQCDSHSSNSKLALDSDLNNAADEVSEFTDESELHLNKTSENAGDVNNSAVDIGTEFSPDESKLESNNHSNVDVIAEFSVPSKNINLANKSESAFPETGVQDKSQDYECLNEAETNNSHGSSKDAVEENSVNLCSSDEQDVDPEDGNGVVDSKDSDKIVEPSCDRKHIDIILNTFMETPSGFQDILESQKVCFGKLETESESESKEFHFDFEDQLETDSTSDGISASPGFLVERNVTSPDNIVAGEMVSVKSAEEESPTIGSKNLEAIEEPQVDFEEIKEIAKESDATVAGDQVYMEESLNVENPAPDEENMNDVDVKALCPGVKYQPEALDEIDVIKKEVAIPIPTDGFPVEKDGASHVKSFAEILFQQFPADQLPSQFPRPTRLTPKEITGEKQAFIKICAENGDGEVEAVKDKANAYQTNELMKKSLRELNKELKKFALVPKDVKNNDVAKQKKDLKKRIPLQENRMPAGEA</sequence>
<dbReference type="AlphaFoldDB" id="A0AAD7L1F0"/>
<dbReference type="KEGG" id="qsa:O6P43_030129"/>
<name>A0AAD7L1F0_QUISA</name>
<dbReference type="PANTHER" id="PTHR33621">
    <property type="entry name" value="ASPARTIC/GLUTAMIC ACID-RICH PROTEIN"/>
    <property type="match status" value="1"/>
</dbReference>
<feature type="region of interest" description="Disordered" evidence="1">
    <location>
        <begin position="713"/>
        <end position="735"/>
    </location>
</feature>
<protein>
    <submittedName>
        <fullName evidence="2">Zinc finger, CCHC-type</fullName>
    </submittedName>
</protein>